<dbReference type="Pfam" id="PF13456">
    <property type="entry name" value="RVT_3"/>
    <property type="match status" value="1"/>
</dbReference>
<keyword evidence="3" id="KW-1185">Reference proteome</keyword>
<dbReference type="Proteomes" id="UP000594261">
    <property type="component" value="Chromosome 4"/>
</dbReference>
<sequence length="164" mass="18281">MSVSGLLQTLHFTRSTFHGATFEQKKKAGLGVVIRNQEGLVMASLSQLIQLAPSTVIEVEALAARRALELALELGFDRIVLEGDSEILIKILKNNSSSLAPLGHTVNDIFFPWHRISLFLMCHMFVCNVMRLLIHSLEEQFSNPPSHVCLDGRYSTKTFTCNPD</sequence>
<dbReference type="InParanoid" id="A0A7N2R394"/>
<dbReference type="GO" id="GO:0004523">
    <property type="term" value="F:RNA-DNA hybrid ribonuclease activity"/>
    <property type="evidence" value="ECO:0007669"/>
    <property type="project" value="InterPro"/>
</dbReference>
<name>A0A7N2R394_QUELO</name>
<dbReference type="PANTHER" id="PTHR47074">
    <property type="entry name" value="BNAC02G40300D PROTEIN"/>
    <property type="match status" value="1"/>
</dbReference>
<feature type="domain" description="RNase H type-1" evidence="1">
    <location>
        <begin position="17"/>
        <end position="111"/>
    </location>
</feature>
<evidence type="ECO:0000259" key="1">
    <source>
        <dbReference type="Pfam" id="PF13456"/>
    </source>
</evidence>
<dbReference type="GO" id="GO:0003676">
    <property type="term" value="F:nucleic acid binding"/>
    <property type="evidence" value="ECO:0007669"/>
    <property type="project" value="InterPro"/>
</dbReference>
<dbReference type="SUPFAM" id="SSF53098">
    <property type="entry name" value="Ribonuclease H-like"/>
    <property type="match status" value="1"/>
</dbReference>
<accession>A0A7N2R394</accession>
<evidence type="ECO:0000313" key="2">
    <source>
        <dbReference type="EnsemblPlants" id="QL04p048211:mrna:CDS:1"/>
    </source>
</evidence>
<dbReference type="PANTHER" id="PTHR47074:SF48">
    <property type="entry name" value="POLYNUCLEOTIDYL TRANSFERASE, RIBONUCLEASE H-LIKE SUPERFAMILY PROTEIN"/>
    <property type="match status" value="1"/>
</dbReference>
<reference evidence="2 3" key="1">
    <citation type="journal article" date="2016" name="G3 (Bethesda)">
        <title>First Draft Assembly and Annotation of the Genome of a California Endemic Oak Quercus lobata Nee (Fagaceae).</title>
        <authorList>
            <person name="Sork V.L."/>
            <person name="Fitz-Gibbon S.T."/>
            <person name="Puiu D."/>
            <person name="Crepeau M."/>
            <person name="Gugger P.F."/>
            <person name="Sherman R."/>
            <person name="Stevens K."/>
            <person name="Langley C.H."/>
            <person name="Pellegrini M."/>
            <person name="Salzberg S.L."/>
        </authorList>
    </citation>
    <scope>NUCLEOTIDE SEQUENCE [LARGE SCALE GENOMIC DNA]</scope>
    <source>
        <strain evidence="2 3">cv. SW786</strain>
    </source>
</reference>
<dbReference type="Gene3D" id="3.30.420.10">
    <property type="entry name" value="Ribonuclease H-like superfamily/Ribonuclease H"/>
    <property type="match status" value="1"/>
</dbReference>
<dbReference type="AlphaFoldDB" id="A0A7N2R394"/>
<dbReference type="InterPro" id="IPR002156">
    <property type="entry name" value="RNaseH_domain"/>
</dbReference>
<dbReference type="EnsemblPlants" id="QL04p048211:mrna">
    <property type="protein sequence ID" value="QL04p048211:mrna:CDS:1"/>
    <property type="gene ID" value="QL04p048211"/>
</dbReference>
<proteinExistence type="predicted"/>
<reference evidence="2" key="2">
    <citation type="submission" date="2021-01" db="UniProtKB">
        <authorList>
            <consortium name="EnsemblPlants"/>
        </authorList>
    </citation>
    <scope>IDENTIFICATION</scope>
</reference>
<protein>
    <recommendedName>
        <fullName evidence="1">RNase H type-1 domain-containing protein</fullName>
    </recommendedName>
</protein>
<dbReference type="InterPro" id="IPR044730">
    <property type="entry name" value="RNase_H-like_dom_plant"/>
</dbReference>
<dbReference type="InterPro" id="IPR036397">
    <property type="entry name" value="RNaseH_sf"/>
</dbReference>
<dbReference type="Gramene" id="QL04p048211:mrna">
    <property type="protein sequence ID" value="QL04p048211:mrna:CDS:1"/>
    <property type="gene ID" value="QL04p048211"/>
</dbReference>
<dbReference type="InterPro" id="IPR012337">
    <property type="entry name" value="RNaseH-like_sf"/>
</dbReference>
<dbReference type="InterPro" id="IPR052929">
    <property type="entry name" value="RNase_H-like_EbsB-rel"/>
</dbReference>
<evidence type="ECO:0000313" key="3">
    <source>
        <dbReference type="Proteomes" id="UP000594261"/>
    </source>
</evidence>
<dbReference type="EMBL" id="LRBV02000004">
    <property type="status" value="NOT_ANNOTATED_CDS"/>
    <property type="molecule type" value="Genomic_DNA"/>
</dbReference>
<organism evidence="2 3">
    <name type="scientific">Quercus lobata</name>
    <name type="common">Valley oak</name>
    <dbReference type="NCBI Taxonomy" id="97700"/>
    <lineage>
        <taxon>Eukaryota</taxon>
        <taxon>Viridiplantae</taxon>
        <taxon>Streptophyta</taxon>
        <taxon>Embryophyta</taxon>
        <taxon>Tracheophyta</taxon>
        <taxon>Spermatophyta</taxon>
        <taxon>Magnoliopsida</taxon>
        <taxon>eudicotyledons</taxon>
        <taxon>Gunneridae</taxon>
        <taxon>Pentapetalae</taxon>
        <taxon>rosids</taxon>
        <taxon>fabids</taxon>
        <taxon>Fagales</taxon>
        <taxon>Fagaceae</taxon>
        <taxon>Quercus</taxon>
    </lineage>
</organism>
<dbReference type="CDD" id="cd06222">
    <property type="entry name" value="RNase_H_like"/>
    <property type="match status" value="1"/>
</dbReference>